<reference evidence="2" key="1">
    <citation type="submission" date="2019-11" db="UniProtKB">
        <authorList>
            <consortium name="WormBaseParasite"/>
        </authorList>
    </citation>
    <scope>IDENTIFICATION</scope>
</reference>
<proteinExistence type="predicted"/>
<dbReference type="WBParaSite" id="MCU_000894-RA">
    <property type="protein sequence ID" value="MCU_000894-RA"/>
    <property type="gene ID" value="MCU_000894"/>
</dbReference>
<name>A0A5K3EJ14_MESCO</name>
<dbReference type="Pfam" id="PF25325">
    <property type="entry name" value="EF-hand_EFHB_C"/>
    <property type="match status" value="1"/>
</dbReference>
<evidence type="ECO:0000313" key="2">
    <source>
        <dbReference type="WBParaSite" id="MCU_000894-RA"/>
    </source>
</evidence>
<feature type="domain" description="EFHB C-terminal EF-hand" evidence="1">
    <location>
        <begin position="396"/>
        <end position="473"/>
    </location>
</feature>
<evidence type="ECO:0000259" key="1">
    <source>
        <dbReference type="Pfam" id="PF25325"/>
    </source>
</evidence>
<organism evidence="2">
    <name type="scientific">Mesocestoides corti</name>
    <name type="common">Flatworm</name>
    <dbReference type="NCBI Taxonomy" id="53468"/>
    <lineage>
        <taxon>Eukaryota</taxon>
        <taxon>Metazoa</taxon>
        <taxon>Spiralia</taxon>
        <taxon>Lophotrochozoa</taxon>
        <taxon>Platyhelminthes</taxon>
        <taxon>Cestoda</taxon>
        <taxon>Eucestoda</taxon>
        <taxon>Cyclophyllidea</taxon>
        <taxon>Mesocestoididae</taxon>
        <taxon>Mesocestoides</taxon>
    </lineage>
</organism>
<protein>
    <submittedName>
        <fullName evidence="2">EF-hand domain-containing protein</fullName>
    </submittedName>
</protein>
<accession>A0A5K3EJ14</accession>
<sequence>MMMCESNENTDLGTRSTPKLPSFIDPCKVTFGVPQVRDEGAAPLLNPNIRRIDVLKSEQEDRKNYLLPYSRLFPGEQVKRNYNDHFSKDKRFGLATCIDETGGRVRRAMDWMSDKAEKMPIASERLTEGRTPGQTQAPADPALGLPTVTSVRNVAELMYGLTPKNLLGLTAPNGKPLHEDESVGHLCTTLTERERIIRALIKKQLRDKKYKRGPEITAVLCDLAKGEKYISGAAAEAVYDAFEPPLDDELRELLFDVVRGENLNKESGGEENESKTINWKLLASILDPNRIQPWEKSPQHNCIDEYPCLPQIAENSEAVRLRVAKSIRTRTNLQKTTTQVHHGNRHIMSSGKLWRSLGLPYQQNNNNGPLPSNTHGHLKNTNLPGAFPSLCSGLSHQFDISKADLFVLRTKDDIKRLFEHSDIKKDIEEECEFEEVWDLAKECDRKRMAKLPELPHSDLVTLDSFWRALHHLNRKTIAEKVAAKYNPCCTSKLFAVGGEMSKSLITQQ</sequence>
<dbReference type="InterPro" id="IPR057428">
    <property type="entry name" value="EFHB_EF-hand_C"/>
</dbReference>
<dbReference type="AlphaFoldDB" id="A0A5K3EJ14"/>